<evidence type="ECO:0000313" key="2">
    <source>
        <dbReference type="Proteomes" id="UP000479293"/>
    </source>
</evidence>
<dbReference type="RefSeq" id="WP_152756518.1">
    <property type="nucleotide sequence ID" value="NZ_WHLY01000002.1"/>
</dbReference>
<name>A0A7C9B7Y9_9BACT</name>
<reference evidence="1 2" key="1">
    <citation type="submission" date="2019-10" db="EMBL/GenBank/DDBJ databases">
        <title>Draft Genome Sequence of Cytophagaceae sp. SJW1-29.</title>
        <authorList>
            <person name="Choi A."/>
        </authorList>
    </citation>
    <scope>NUCLEOTIDE SEQUENCE [LARGE SCALE GENOMIC DNA]</scope>
    <source>
        <strain evidence="1 2">SJW1-29</strain>
    </source>
</reference>
<keyword evidence="2" id="KW-1185">Reference proteome</keyword>
<gene>
    <name evidence="1" type="ORF">GBK04_02385</name>
</gene>
<evidence type="ECO:0008006" key="3">
    <source>
        <dbReference type="Google" id="ProtNLM"/>
    </source>
</evidence>
<comment type="caution">
    <text evidence="1">The sequence shown here is derived from an EMBL/GenBank/DDBJ whole genome shotgun (WGS) entry which is preliminary data.</text>
</comment>
<protein>
    <recommendedName>
        <fullName evidence="3">Lipocalin-like domain-containing protein</fullName>
    </recommendedName>
</protein>
<dbReference type="EMBL" id="WHLY01000002">
    <property type="protein sequence ID" value="MPR32222.1"/>
    <property type="molecule type" value="Genomic_DNA"/>
</dbReference>
<sequence>MKKHSQSITQTLKWTFLFGLLVMFSCKSDDDPGPDVSAQLSGKWWCDSNKTLADQFFGADGTFQQRFNGVTSTGKWSLSSDKKTISISDVSNNLVDSWTYGLKEVSSSKLVLNYIGDYTFAPCP</sequence>
<dbReference type="Proteomes" id="UP000479293">
    <property type="component" value="Unassembled WGS sequence"/>
</dbReference>
<organism evidence="1 2">
    <name type="scientific">Salmonirosea aquatica</name>
    <dbReference type="NCBI Taxonomy" id="2654236"/>
    <lineage>
        <taxon>Bacteria</taxon>
        <taxon>Pseudomonadati</taxon>
        <taxon>Bacteroidota</taxon>
        <taxon>Cytophagia</taxon>
        <taxon>Cytophagales</taxon>
        <taxon>Spirosomataceae</taxon>
        <taxon>Salmonirosea</taxon>
    </lineage>
</organism>
<dbReference type="PROSITE" id="PS51257">
    <property type="entry name" value="PROKAR_LIPOPROTEIN"/>
    <property type="match status" value="1"/>
</dbReference>
<accession>A0A7C9B7Y9</accession>
<dbReference type="AlphaFoldDB" id="A0A7C9B7Y9"/>
<proteinExistence type="predicted"/>
<evidence type="ECO:0000313" key="1">
    <source>
        <dbReference type="EMBL" id="MPR32222.1"/>
    </source>
</evidence>